<evidence type="ECO:0000256" key="6">
    <source>
        <dbReference type="ARBA" id="ARBA00022840"/>
    </source>
</evidence>
<comment type="similarity">
    <text evidence="1 8 9">Belongs to the FGGY kinase family.</text>
</comment>
<keyword evidence="2 8" id="KW-0859">Xylose metabolism</keyword>
<dbReference type="Proteomes" id="UP000637769">
    <property type="component" value="Unassembled WGS sequence"/>
</dbReference>
<dbReference type="SUPFAM" id="SSF53067">
    <property type="entry name" value="Actin-like ATPase domain"/>
    <property type="match status" value="2"/>
</dbReference>
<reference evidence="14" key="1">
    <citation type="journal article" date="2019" name="Int. J. Syst. Evol. Microbiol.">
        <title>The Global Catalogue of Microorganisms (GCM) 10K type strain sequencing project: providing services to taxonomists for standard genome sequencing and annotation.</title>
        <authorList>
            <consortium name="The Broad Institute Genomics Platform"/>
            <consortium name="The Broad Institute Genome Sequencing Center for Infectious Disease"/>
            <person name="Wu L."/>
            <person name="Ma J."/>
        </authorList>
    </citation>
    <scope>NUCLEOTIDE SEQUENCE [LARGE SCALE GENOMIC DNA]</scope>
    <source>
        <strain evidence="14">CCM 7132</strain>
    </source>
</reference>
<gene>
    <name evidence="8 10 13" type="primary">xylB</name>
    <name evidence="13" type="ORF">GCM10007207_10290</name>
</gene>
<evidence type="ECO:0000313" key="14">
    <source>
        <dbReference type="Proteomes" id="UP000637769"/>
    </source>
</evidence>
<evidence type="ECO:0000256" key="5">
    <source>
        <dbReference type="ARBA" id="ARBA00022777"/>
    </source>
</evidence>
<dbReference type="PROSITE" id="PS00445">
    <property type="entry name" value="FGGY_KINASES_2"/>
    <property type="match status" value="1"/>
</dbReference>
<dbReference type="InterPro" id="IPR018485">
    <property type="entry name" value="FGGY_C"/>
</dbReference>
<proteinExistence type="inferred from homology"/>
<keyword evidence="14" id="KW-1185">Reference proteome</keyword>
<dbReference type="InterPro" id="IPR000577">
    <property type="entry name" value="Carb_kinase_FGGY"/>
</dbReference>
<evidence type="ECO:0000313" key="13">
    <source>
        <dbReference type="EMBL" id="GGC26784.1"/>
    </source>
</evidence>
<feature type="domain" description="Carbohydrate kinase FGGY N-terminal" evidence="11">
    <location>
        <begin position="31"/>
        <end position="273"/>
    </location>
</feature>
<organism evidence="13 14">
    <name type="scientific">Asaia siamensis</name>
    <dbReference type="NCBI Taxonomy" id="110479"/>
    <lineage>
        <taxon>Bacteria</taxon>
        <taxon>Pseudomonadati</taxon>
        <taxon>Pseudomonadota</taxon>
        <taxon>Alphaproteobacteria</taxon>
        <taxon>Acetobacterales</taxon>
        <taxon>Acetobacteraceae</taxon>
        <taxon>Asaia</taxon>
    </lineage>
</organism>
<dbReference type="NCBIfam" id="TIGR01312">
    <property type="entry name" value="XylB"/>
    <property type="match status" value="1"/>
</dbReference>
<keyword evidence="3 8" id="KW-0808">Transferase</keyword>
<dbReference type="PIRSF" id="PIRSF000538">
    <property type="entry name" value="GlpK"/>
    <property type="match status" value="1"/>
</dbReference>
<comment type="caution">
    <text evidence="13">The sequence shown here is derived from an EMBL/GenBank/DDBJ whole genome shotgun (WGS) entry which is preliminary data.</text>
</comment>
<dbReference type="CDD" id="cd07808">
    <property type="entry name" value="ASKHA_NBD_FGGY_EcXK-like"/>
    <property type="match status" value="1"/>
</dbReference>
<dbReference type="InterPro" id="IPR006000">
    <property type="entry name" value="Xylulokinase"/>
</dbReference>
<evidence type="ECO:0000256" key="8">
    <source>
        <dbReference type="HAMAP-Rule" id="MF_02220"/>
    </source>
</evidence>
<feature type="domain" description="Carbohydrate kinase FGGY C-terminal" evidence="12">
    <location>
        <begin position="283"/>
        <end position="467"/>
    </location>
</feature>
<dbReference type="EMBL" id="BMCH01000002">
    <property type="protein sequence ID" value="GGC26784.1"/>
    <property type="molecule type" value="Genomic_DNA"/>
</dbReference>
<evidence type="ECO:0000259" key="12">
    <source>
        <dbReference type="Pfam" id="PF02782"/>
    </source>
</evidence>
<dbReference type="PROSITE" id="PS00933">
    <property type="entry name" value="FGGY_KINASES_1"/>
    <property type="match status" value="1"/>
</dbReference>
<comment type="function">
    <text evidence="8">Catalyzes the phosphorylation of D-xylulose to D-xylulose 5-phosphate.</text>
</comment>
<protein>
    <recommendedName>
        <fullName evidence="8 10">Xylulose kinase</fullName>
        <shortName evidence="8 10">Xylulokinase</shortName>
        <ecNumber evidence="8 10">2.7.1.17</ecNumber>
    </recommendedName>
</protein>
<feature type="active site" description="Proton acceptor" evidence="8">
    <location>
        <position position="266"/>
    </location>
</feature>
<keyword evidence="5 8" id="KW-0418">Kinase</keyword>
<dbReference type="PANTHER" id="PTHR43095">
    <property type="entry name" value="SUGAR KINASE"/>
    <property type="match status" value="1"/>
</dbReference>
<comment type="catalytic activity">
    <reaction evidence="8 10">
        <text>D-xylulose + ATP = D-xylulose 5-phosphate + ADP + H(+)</text>
        <dbReference type="Rhea" id="RHEA:10964"/>
        <dbReference type="ChEBI" id="CHEBI:15378"/>
        <dbReference type="ChEBI" id="CHEBI:17140"/>
        <dbReference type="ChEBI" id="CHEBI:30616"/>
        <dbReference type="ChEBI" id="CHEBI:57737"/>
        <dbReference type="ChEBI" id="CHEBI:456216"/>
        <dbReference type="EC" id="2.7.1.17"/>
    </reaction>
</comment>
<evidence type="ECO:0000256" key="3">
    <source>
        <dbReference type="ARBA" id="ARBA00022679"/>
    </source>
</evidence>
<dbReference type="InterPro" id="IPR050406">
    <property type="entry name" value="FGGY_Carb_Kinase"/>
</dbReference>
<evidence type="ECO:0000256" key="10">
    <source>
        <dbReference type="RuleBase" id="RU364073"/>
    </source>
</evidence>
<dbReference type="Pfam" id="PF02782">
    <property type="entry name" value="FGGY_C"/>
    <property type="match status" value="1"/>
</dbReference>
<evidence type="ECO:0000256" key="7">
    <source>
        <dbReference type="ARBA" id="ARBA00023277"/>
    </source>
</evidence>
<sequence length="514" mass="54621">MLGLPLPPCESASFVLPGDPARHHHERPVPMYLGIDLGTSGIKAVLVDQNQQVIAAHTEKLSVSRPHPGWSEQNPNDWYEATLRALDALRDSHPEALAAVRGIGLSGQQHGAVLLGEDGAVLRPCLLWNDTRAETECSLFEHRFPLCRQITGNIAMPGFTAPKVLWVARHEPEVFAKVTHVVLPKAWLRFRLTGALIDDMSDASGSLWLDTGRRLWSDAALEASNLRLAAMPALCEGTDAAGTLNAELTTRWGMKEAPVFAGGAGDNAAGAVGLGAIHTGDAFLSLGTSGVVWVTTDSFHPGGNHAIHSFCHAVPNQWHQMGVTLSAAASLAWWSRVTGMDEKALLAELPEAPEAPSPVLFAPYLSGERTPHNDGSVRGGFVGLTQDTTRAEMTQAVLEGVAFSFRDALEGLAESGTVITEADVIGGGSRSPLWTAILASVLGVTLHRLANGEQGGAFGAARLARIAVTGEDVSAVCLPPERVASIAPDDRLSGPYRQAYARYRALYPALKTIP</sequence>
<dbReference type="InterPro" id="IPR018483">
    <property type="entry name" value="Carb_kinase_FGGY_CS"/>
</dbReference>
<evidence type="ECO:0000256" key="9">
    <source>
        <dbReference type="RuleBase" id="RU003733"/>
    </source>
</evidence>
<feature type="binding site" evidence="8">
    <location>
        <begin position="109"/>
        <end position="110"/>
    </location>
    <ligand>
        <name>substrate</name>
    </ligand>
</feature>
<evidence type="ECO:0000259" key="11">
    <source>
        <dbReference type="Pfam" id="PF00370"/>
    </source>
</evidence>
<dbReference type="InterPro" id="IPR043129">
    <property type="entry name" value="ATPase_NBD"/>
</dbReference>
<dbReference type="InterPro" id="IPR018484">
    <property type="entry name" value="FGGY_N"/>
</dbReference>
<evidence type="ECO:0000256" key="1">
    <source>
        <dbReference type="ARBA" id="ARBA00009156"/>
    </source>
</evidence>
<evidence type="ECO:0000256" key="4">
    <source>
        <dbReference type="ARBA" id="ARBA00022741"/>
    </source>
</evidence>
<keyword evidence="6 8" id="KW-0067">ATP-binding</keyword>
<evidence type="ECO:0000256" key="2">
    <source>
        <dbReference type="ARBA" id="ARBA00022629"/>
    </source>
</evidence>
<dbReference type="HAMAP" id="MF_02220">
    <property type="entry name" value="XylB"/>
    <property type="match status" value="1"/>
</dbReference>
<dbReference type="Gene3D" id="3.30.420.40">
    <property type="match status" value="2"/>
</dbReference>
<keyword evidence="4 8" id="KW-0547">Nucleotide-binding</keyword>
<dbReference type="EC" id="2.7.1.17" evidence="8 10"/>
<dbReference type="PANTHER" id="PTHR43095:SF6">
    <property type="entry name" value="XYLULOSE KINASE"/>
    <property type="match status" value="1"/>
</dbReference>
<feature type="site" description="Important for activity" evidence="8">
    <location>
        <position position="36"/>
    </location>
</feature>
<keyword evidence="7 8" id="KW-0119">Carbohydrate metabolism</keyword>
<name>A0ABQ1LMG2_9PROT</name>
<dbReference type="Pfam" id="PF00370">
    <property type="entry name" value="FGGY_N"/>
    <property type="match status" value="1"/>
</dbReference>
<accession>A0ABQ1LMG2</accession>